<evidence type="ECO:0000256" key="3">
    <source>
        <dbReference type="ARBA" id="ARBA00023125"/>
    </source>
</evidence>
<dbReference type="InterPro" id="IPR044946">
    <property type="entry name" value="Restrct_endonuc_typeI_TRD_sf"/>
</dbReference>
<keyword evidence="6" id="KW-1185">Reference proteome</keyword>
<evidence type="ECO:0000259" key="4">
    <source>
        <dbReference type="Pfam" id="PF01420"/>
    </source>
</evidence>
<dbReference type="InterPro" id="IPR000055">
    <property type="entry name" value="Restrct_endonuc_typeI_TRD"/>
</dbReference>
<organism evidence="5 6">
    <name type="scientific">Leptospira neocaledonica</name>
    <dbReference type="NCBI Taxonomy" id="2023192"/>
    <lineage>
        <taxon>Bacteria</taxon>
        <taxon>Pseudomonadati</taxon>
        <taxon>Spirochaetota</taxon>
        <taxon>Spirochaetia</taxon>
        <taxon>Leptospirales</taxon>
        <taxon>Leptospiraceae</taxon>
        <taxon>Leptospira</taxon>
    </lineage>
</organism>
<feature type="domain" description="Type I restriction modification DNA specificity" evidence="4">
    <location>
        <begin position="3"/>
        <end position="167"/>
    </location>
</feature>
<dbReference type="EMBL" id="NPEA01000005">
    <property type="protein sequence ID" value="PJZ77304.1"/>
    <property type="molecule type" value="Genomic_DNA"/>
</dbReference>
<evidence type="ECO:0000313" key="6">
    <source>
        <dbReference type="Proteomes" id="UP000231843"/>
    </source>
</evidence>
<dbReference type="GO" id="GO:0009307">
    <property type="term" value="P:DNA restriction-modification system"/>
    <property type="evidence" value="ECO:0007669"/>
    <property type="project" value="UniProtKB-KW"/>
</dbReference>
<dbReference type="OrthoDB" id="5465337at2"/>
<dbReference type="SUPFAM" id="SSF116734">
    <property type="entry name" value="DNA methylase specificity domain"/>
    <property type="match status" value="1"/>
</dbReference>
<keyword evidence="2" id="KW-0680">Restriction system</keyword>
<keyword evidence="5" id="KW-0540">Nuclease</keyword>
<dbReference type="PANTHER" id="PTHR30408">
    <property type="entry name" value="TYPE-1 RESTRICTION ENZYME ECOKI SPECIFICITY PROTEIN"/>
    <property type="match status" value="1"/>
</dbReference>
<name>A0A2M9ZYZ7_9LEPT</name>
<dbReference type="Gene3D" id="3.90.220.20">
    <property type="entry name" value="DNA methylase specificity domains"/>
    <property type="match status" value="1"/>
</dbReference>
<dbReference type="GO" id="GO:0004519">
    <property type="term" value="F:endonuclease activity"/>
    <property type="evidence" value="ECO:0007669"/>
    <property type="project" value="UniProtKB-KW"/>
</dbReference>
<dbReference type="InterPro" id="IPR052021">
    <property type="entry name" value="Type-I_RS_S_subunit"/>
</dbReference>
<dbReference type="Proteomes" id="UP000231843">
    <property type="component" value="Unassembled WGS sequence"/>
</dbReference>
<dbReference type="PANTHER" id="PTHR30408:SF12">
    <property type="entry name" value="TYPE I RESTRICTION ENZYME MJAVIII SPECIFICITY SUBUNIT"/>
    <property type="match status" value="1"/>
</dbReference>
<protein>
    <submittedName>
        <fullName evidence="5">Type I restriction endonuclease subunit S</fullName>
    </submittedName>
</protein>
<reference evidence="5 6" key="1">
    <citation type="submission" date="2017-07" db="EMBL/GenBank/DDBJ databases">
        <title>Leptospira spp. isolated from tropical soils.</title>
        <authorList>
            <person name="Thibeaux R."/>
            <person name="Iraola G."/>
            <person name="Ferres I."/>
            <person name="Bierque E."/>
            <person name="Girault D."/>
            <person name="Soupe-Gilbert M.-E."/>
            <person name="Picardeau M."/>
            <person name="Goarant C."/>
        </authorList>
    </citation>
    <scope>NUCLEOTIDE SEQUENCE [LARGE SCALE GENOMIC DNA]</scope>
    <source>
        <strain evidence="5 6">ES4-C-A1</strain>
    </source>
</reference>
<comment type="similarity">
    <text evidence="1">Belongs to the type-I restriction system S methylase family.</text>
</comment>
<evidence type="ECO:0000256" key="1">
    <source>
        <dbReference type="ARBA" id="ARBA00010923"/>
    </source>
</evidence>
<comment type="caution">
    <text evidence="5">The sequence shown here is derived from an EMBL/GenBank/DDBJ whole genome shotgun (WGS) entry which is preliminary data.</text>
</comment>
<keyword evidence="5" id="KW-0255">Endonuclease</keyword>
<keyword evidence="3" id="KW-0238">DNA-binding</keyword>
<evidence type="ECO:0000256" key="2">
    <source>
        <dbReference type="ARBA" id="ARBA00022747"/>
    </source>
</evidence>
<proteinExistence type="inferred from homology"/>
<evidence type="ECO:0000313" key="5">
    <source>
        <dbReference type="EMBL" id="PJZ77304.1"/>
    </source>
</evidence>
<keyword evidence="5" id="KW-0378">Hydrolase</keyword>
<accession>A0A2M9ZYZ7</accession>
<dbReference type="Pfam" id="PF01420">
    <property type="entry name" value="Methylase_S"/>
    <property type="match status" value="1"/>
</dbReference>
<dbReference type="AlphaFoldDB" id="A0A2M9ZYZ7"/>
<dbReference type="GO" id="GO:0003677">
    <property type="term" value="F:DNA binding"/>
    <property type="evidence" value="ECO:0007669"/>
    <property type="project" value="UniProtKB-KW"/>
</dbReference>
<dbReference type="CDD" id="cd16961">
    <property type="entry name" value="RMtype1_S_TRD-CR_like"/>
    <property type="match status" value="1"/>
</dbReference>
<sequence length="187" mass="21316">MSDVAKIQVGYQIRTRISEDPGGSYRLAQVRDFDKDGFLIQDPQLRFTPSENEKPDKYVISEGNILFVAKGQYNRSYLIHSVEKNTIAGNSFYILTPHRILGKYLNWYLNSELSQEYFKKNTSGSTIPFVSVAALSELKIPIPDSSIQSQIAKIQNLYTMEMNLIERISKLKRKLVEESCIKAAKGK</sequence>
<gene>
    <name evidence="5" type="ORF">CH365_09220</name>
</gene>